<dbReference type="Proteomes" id="UP000007879">
    <property type="component" value="Unassembled WGS sequence"/>
</dbReference>
<evidence type="ECO:0000313" key="1">
    <source>
        <dbReference type="EnsemblMetazoa" id="Aqu2.1.22696_001"/>
    </source>
</evidence>
<reference evidence="1" key="2">
    <citation type="submission" date="2017-05" db="UniProtKB">
        <authorList>
            <consortium name="EnsemblMetazoa"/>
        </authorList>
    </citation>
    <scope>IDENTIFICATION</scope>
</reference>
<keyword evidence="2" id="KW-1185">Reference proteome</keyword>
<dbReference type="SUPFAM" id="SSF101898">
    <property type="entry name" value="NHL repeat"/>
    <property type="match status" value="1"/>
</dbReference>
<protein>
    <submittedName>
        <fullName evidence="1">Uncharacterized protein</fullName>
    </submittedName>
</protein>
<dbReference type="KEGG" id="aqu:109584721"/>
<gene>
    <name evidence="1" type="primary">109584721</name>
</gene>
<proteinExistence type="predicted"/>
<accession>A0A1X7U5F4</accession>
<dbReference type="EnsemblMetazoa" id="Aqu2.1.22696_001">
    <property type="protein sequence ID" value="Aqu2.1.22696_001"/>
    <property type="gene ID" value="Aqu2.1.22696"/>
</dbReference>
<dbReference type="EnsemblMetazoa" id="XM_020000545.1">
    <property type="protein sequence ID" value="XP_019856104.1"/>
    <property type="gene ID" value="LOC109584721"/>
</dbReference>
<evidence type="ECO:0000313" key="2">
    <source>
        <dbReference type="Proteomes" id="UP000007879"/>
    </source>
</evidence>
<name>A0A1X7U5F4_AMPQE</name>
<dbReference type="InterPro" id="IPR011042">
    <property type="entry name" value="6-blade_b-propeller_TolB-like"/>
</dbReference>
<dbReference type="AlphaFoldDB" id="A0A1X7U5F4"/>
<dbReference type="InParanoid" id="A0A1X7U5F4"/>
<dbReference type="Gene3D" id="2.120.10.30">
    <property type="entry name" value="TolB, C-terminal domain"/>
    <property type="match status" value="1"/>
</dbReference>
<reference evidence="2" key="1">
    <citation type="journal article" date="2010" name="Nature">
        <title>The Amphimedon queenslandica genome and the evolution of animal complexity.</title>
        <authorList>
            <person name="Srivastava M."/>
            <person name="Simakov O."/>
            <person name="Chapman J."/>
            <person name="Fahey B."/>
            <person name="Gauthier M.E."/>
            <person name="Mitros T."/>
            <person name="Richards G.S."/>
            <person name="Conaco C."/>
            <person name="Dacre M."/>
            <person name="Hellsten U."/>
            <person name="Larroux C."/>
            <person name="Putnam N.H."/>
            <person name="Stanke M."/>
            <person name="Adamska M."/>
            <person name="Darling A."/>
            <person name="Degnan S.M."/>
            <person name="Oakley T.H."/>
            <person name="Plachetzki D.C."/>
            <person name="Zhai Y."/>
            <person name="Adamski M."/>
            <person name="Calcino A."/>
            <person name="Cummins S.F."/>
            <person name="Goodstein D.M."/>
            <person name="Harris C."/>
            <person name="Jackson D.J."/>
            <person name="Leys S.P."/>
            <person name="Shu S."/>
            <person name="Woodcroft B.J."/>
            <person name="Vervoort M."/>
            <person name="Kosik K.S."/>
            <person name="Manning G."/>
            <person name="Degnan B.M."/>
            <person name="Rokhsar D.S."/>
        </authorList>
    </citation>
    <scope>NUCLEOTIDE SEQUENCE [LARGE SCALE GENOMIC DNA]</scope>
</reference>
<organism evidence="1">
    <name type="scientific">Amphimedon queenslandica</name>
    <name type="common">Sponge</name>
    <dbReference type="NCBI Taxonomy" id="400682"/>
    <lineage>
        <taxon>Eukaryota</taxon>
        <taxon>Metazoa</taxon>
        <taxon>Porifera</taxon>
        <taxon>Demospongiae</taxon>
        <taxon>Heteroscleromorpha</taxon>
        <taxon>Haplosclerida</taxon>
        <taxon>Niphatidae</taxon>
        <taxon>Amphimedon</taxon>
    </lineage>
</organism>
<sequence>MSFYYIKQKGQDTRIPLWSFNVVSEFSSTENSYRLLEPSQLVASQGQLFITNERDNKLVVVDEDTLEVKDVECIGGEKKMITGPHWMAVKSSISANESTCTVCVLPKRGFQDNCKLYSLKYERKGYLKISVSDLGYWSACSVCLGPNGNLLIGNSRYSCVYTYSNDSGFTQQIDVNCLPTCLAYDNERAQLHVCNSASNVIKVFSEDGSLLREYGQNVLILPQQIAIDGSGCSYIICCFNLRCFLSVFDSNGDHVYNVYGFEGPMGVAVSSKDDSVWISDTKKNCLVKLEGLCKLRPPFSLSLICQRTILLHMNELSKLSLFKNTGQEFSSWNQPVNVIIKGLSNPFSLPLLLKHGIKTDTIKWILCQRLNLSEKIKMSFKSTNGRHVTQLAHYMNALIVELPKTLSLGQ</sequence>